<keyword evidence="10" id="KW-1185">Reference proteome</keyword>
<dbReference type="GO" id="GO:0042910">
    <property type="term" value="F:xenobiotic transmembrane transporter activity"/>
    <property type="evidence" value="ECO:0007669"/>
    <property type="project" value="TreeGrafter"/>
</dbReference>
<comment type="caution">
    <text evidence="9">The sequence shown here is derived from an EMBL/GenBank/DDBJ whole genome shotgun (WGS) entry which is preliminary data.</text>
</comment>
<feature type="transmembrane region" description="Helical" evidence="8">
    <location>
        <begin position="889"/>
        <end position="909"/>
    </location>
</feature>
<evidence type="ECO:0000256" key="8">
    <source>
        <dbReference type="SAM" id="Phobius"/>
    </source>
</evidence>
<evidence type="ECO:0000256" key="5">
    <source>
        <dbReference type="ARBA" id="ARBA00022692"/>
    </source>
</evidence>
<organism evidence="9 10">
    <name type="scientific">endosymbiont of Galathealinum brachiosum</name>
    <dbReference type="NCBI Taxonomy" id="2200906"/>
    <lineage>
        <taxon>Bacteria</taxon>
        <taxon>Pseudomonadati</taxon>
        <taxon>Pseudomonadota</taxon>
        <taxon>Gammaproteobacteria</taxon>
        <taxon>sulfur-oxidizing symbionts</taxon>
    </lineage>
</organism>
<comment type="subcellular location">
    <subcellularLocation>
        <location evidence="1">Cell membrane</location>
        <topology evidence="1">Multi-pass membrane protein</topology>
    </subcellularLocation>
</comment>
<evidence type="ECO:0000256" key="3">
    <source>
        <dbReference type="ARBA" id="ARBA00022448"/>
    </source>
</evidence>
<sequence>MIEALIRWSVNNRAMVLVLAAMMTIGGIYVTSKLSLDAVPDLSDVQVIIRATHQGQAPQAIEDQITYPLATAMLAAPGARTVRAYSFTGDAYIYVIFEDGTDPYWARSRVLEALNEIRERLPSDAKIVLGPDASGVGWIYQYALVDRSGAHDLADLRAIQDWFLRYELTSIAGVAEVATIGGMEKQYEVQLDPVRMEREDISYHEFRHAISDAAQEVSGSMIEIAEAEYLVRGKGYLRSIEDIQKVPILKRWDFSAVPRVGDLADVVEVPRTRRGMAELDGEGEVVGGIVVMRYGENALSTIERVEQRLAELSQGLPEGVEIVETYNRSKLINRAVDTLSFRLIEEFIVVILVCAVFLLHMRSSLIIVVSLPLGILAAFVVMSLQGITANIMSLGGIAIAIGAMVDATIVMIENVHKRMEGREVTADSPVLIDALVEVGRPLFISLIIITVSFVPIFALEAQEGRLFAPLAFTKSYAMAAAAGISITLVPALVAYLIRGNIKSETDNRLNRGLMSAYRPVIDYSLKHPKTILGIAFFIVVSALLPWRNLGVEFMPSLNEGSLLYMPSTMPGLSAGKAAELLQQTDRMIKTVPEVRQVFGKIGRANTATDPAPLTMIETTIRLKPEEDWREGMTLSGIRDELDKAVNVPGLTNTWLMPISARIDMLATGIRTPVGIKVAGPDLKVIEKLGQKIEKVVSGIPGTKSAFAERVDSARYIDIEMNPESAALYGVSVGQVQEVVRTAIGGEDVAYTIEGRERHPVRMRMAPRFRESLSRIKQIPVDTKRERVPIGDIANIIIRDGPAMIKSENARLNGWTYIDIGDIDIGTWLKSARKIVAEQVEIPPGYSLKWSGQYEYLSRVEEKLSVIVPLTLGLILILLYINFRNMTEALMVMSLLPVALVGGIWLVWVLDYNLSVAVAVGFIAVAGVAAEFGVVMLVYLDGAVKRLQPQTSEALNEAIMEGALQRLRPKAMTATVIVAGLVPILIGTGTGSEVMSRIAAPMVGGMITAPLVSMVFLPVVYGYWQKKQLQIK</sequence>
<dbReference type="Gene3D" id="3.30.70.1430">
    <property type="entry name" value="Multidrug efflux transporter AcrB pore domain"/>
    <property type="match status" value="2"/>
</dbReference>
<keyword evidence="4" id="KW-1003">Cell membrane</keyword>
<feature type="transmembrane region" description="Helical" evidence="8">
    <location>
        <begin position="530"/>
        <end position="546"/>
    </location>
</feature>
<evidence type="ECO:0000313" key="10">
    <source>
        <dbReference type="Proteomes" id="UP000254266"/>
    </source>
</evidence>
<dbReference type="Proteomes" id="UP000254266">
    <property type="component" value="Unassembled WGS sequence"/>
</dbReference>
<dbReference type="NCBIfam" id="TIGR00914">
    <property type="entry name" value="2A0601"/>
    <property type="match status" value="1"/>
</dbReference>
<evidence type="ECO:0000256" key="1">
    <source>
        <dbReference type="ARBA" id="ARBA00004651"/>
    </source>
</evidence>
<reference evidence="9 10" key="1">
    <citation type="journal article" date="2018" name="ISME J.">
        <title>Endosymbiont genomes yield clues of tubeworm success.</title>
        <authorList>
            <person name="Li Y."/>
            <person name="Liles M.R."/>
            <person name="Halanych K.M."/>
        </authorList>
    </citation>
    <scope>NUCLEOTIDE SEQUENCE [LARGE SCALE GENOMIC DNA]</scope>
    <source>
        <strain evidence="9">A1464</strain>
    </source>
</reference>
<dbReference type="GO" id="GO:0005886">
    <property type="term" value="C:plasma membrane"/>
    <property type="evidence" value="ECO:0007669"/>
    <property type="project" value="UniProtKB-SubCell"/>
</dbReference>
<feature type="transmembrane region" description="Helical" evidence="8">
    <location>
        <begin position="863"/>
        <end position="882"/>
    </location>
</feature>
<feature type="transmembrane region" description="Helical" evidence="8">
    <location>
        <begin position="479"/>
        <end position="497"/>
    </location>
</feature>
<dbReference type="PANTHER" id="PTHR32063">
    <property type="match status" value="1"/>
</dbReference>
<dbReference type="InterPro" id="IPR027463">
    <property type="entry name" value="AcrB_DN_DC_subdom"/>
</dbReference>
<dbReference type="AlphaFoldDB" id="A0A370DKU1"/>
<feature type="transmembrane region" description="Helical" evidence="8">
    <location>
        <begin position="339"/>
        <end position="358"/>
    </location>
</feature>
<dbReference type="PRINTS" id="PR00702">
    <property type="entry name" value="ACRIFLAVINRP"/>
</dbReference>
<keyword evidence="3" id="KW-0813">Transport</keyword>
<feature type="transmembrane region" description="Helical" evidence="8">
    <location>
        <begin position="365"/>
        <end position="385"/>
    </location>
</feature>
<protein>
    <submittedName>
        <fullName evidence="9">CusA/CzcA family heavy metal efflux RND transporter</fullName>
    </submittedName>
</protein>
<dbReference type="SUPFAM" id="SSF82693">
    <property type="entry name" value="Multidrug efflux transporter AcrB pore domain, PN1, PN2, PC1 and PC2 subdomains"/>
    <property type="match status" value="2"/>
</dbReference>
<dbReference type="GO" id="GO:0008324">
    <property type="term" value="F:monoatomic cation transmembrane transporter activity"/>
    <property type="evidence" value="ECO:0007669"/>
    <property type="project" value="InterPro"/>
</dbReference>
<dbReference type="SUPFAM" id="SSF82714">
    <property type="entry name" value="Multidrug efflux transporter AcrB TolC docking domain, DN and DC subdomains"/>
    <property type="match status" value="2"/>
</dbReference>
<evidence type="ECO:0000256" key="4">
    <source>
        <dbReference type="ARBA" id="ARBA00022475"/>
    </source>
</evidence>
<dbReference type="InterPro" id="IPR001036">
    <property type="entry name" value="Acrflvin-R"/>
</dbReference>
<dbReference type="Gene3D" id="3.30.70.1440">
    <property type="entry name" value="Multidrug efflux transporter AcrB pore domain"/>
    <property type="match status" value="1"/>
</dbReference>
<evidence type="ECO:0000256" key="6">
    <source>
        <dbReference type="ARBA" id="ARBA00022989"/>
    </source>
</evidence>
<evidence type="ECO:0000256" key="7">
    <source>
        <dbReference type="ARBA" id="ARBA00023136"/>
    </source>
</evidence>
<dbReference type="PANTHER" id="PTHR32063:SF19">
    <property type="entry name" value="CATION EFFLUX SYSTEM PROTEIN CUSA"/>
    <property type="match status" value="1"/>
</dbReference>
<dbReference type="Gene3D" id="3.30.70.1320">
    <property type="entry name" value="Multidrug efflux transporter AcrB pore domain like"/>
    <property type="match status" value="1"/>
</dbReference>
<feature type="transmembrane region" description="Helical" evidence="8">
    <location>
        <begin position="915"/>
        <end position="939"/>
    </location>
</feature>
<gene>
    <name evidence="9" type="ORF">DIZ80_02610</name>
</gene>
<comment type="similarity">
    <text evidence="2">Belongs to the resistance-nodulation-cell division (RND) (TC 2.A.6) family.</text>
</comment>
<keyword evidence="5 8" id="KW-0812">Transmembrane</keyword>
<accession>A0A370DKU1</accession>
<proteinExistence type="inferred from homology"/>
<feature type="transmembrane region" description="Helical" evidence="8">
    <location>
        <begin position="442"/>
        <end position="459"/>
    </location>
</feature>
<keyword evidence="6 8" id="KW-1133">Transmembrane helix</keyword>
<dbReference type="Gene3D" id="1.20.1640.10">
    <property type="entry name" value="Multidrug efflux transporter AcrB transmembrane domain"/>
    <property type="match status" value="2"/>
</dbReference>
<dbReference type="Pfam" id="PF00873">
    <property type="entry name" value="ACR_tran"/>
    <property type="match status" value="1"/>
</dbReference>
<feature type="transmembrane region" description="Helical" evidence="8">
    <location>
        <begin position="970"/>
        <end position="991"/>
    </location>
</feature>
<keyword evidence="7 8" id="KW-0472">Membrane</keyword>
<dbReference type="EMBL" id="QFXC01000006">
    <property type="protein sequence ID" value="RDH85190.1"/>
    <property type="molecule type" value="Genomic_DNA"/>
</dbReference>
<feature type="transmembrane region" description="Helical" evidence="8">
    <location>
        <begin position="997"/>
        <end position="1023"/>
    </location>
</feature>
<feature type="transmembrane region" description="Helical" evidence="8">
    <location>
        <begin position="391"/>
        <end position="412"/>
    </location>
</feature>
<evidence type="ECO:0000256" key="2">
    <source>
        <dbReference type="ARBA" id="ARBA00010942"/>
    </source>
</evidence>
<evidence type="ECO:0000313" key="9">
    <source>
        <dbReference type="EMBL" id="RDH85190.1"/>
    </source>
</evidence>
<dbReference type="Gene3D" id="3.30.2090.10">
    <property type="entry name" value="Multidrug efflux transporter AcrB TolC docking domain, DN and DC subdomains"/>
    <property type="match status" value="2"/>
</dbReference>
<dbReference type="SUPFAM" id="SSF82866">
    <property type="entry name" value="Multidrug efflux transporter AcrB transmembrane domain"/>
    <property type="match status" value="2"/>
</dbReference>
<name>A0A370DKU1_9GAMM</name>
<dbReference type="InterPro" id="IPR004763">
    <property type="entry name" value="CusA-like"/>
</dbReference>
<feature type="transmembrane region" description="Helical" evidence="8">
    <location>
        <begin position="12"/>
        <end position="30"/>
    </location>
</feature>